<proteinExistence type="predicted"/>
<evidence type="ECO:0000313" key="2">
    <source>
        <dbReference type="EMBL" id="GGD83339.1"/>
    </source>
</evidence>
<accession>A0A917E033</accession>
<name>A0A917E033_9BACL</name>
<dbReference type="Proteomes" id="UP000612456">
    <property type="component" value="Unassembled WGS sequence"/>
</dbReference>
<reference evidence="2" key="1">
    <citation type="journal article" date="2014" name="Int. J. Syst. Evol. Microbiol.">
        <title>Complete genome sequence of Corynebacterium casei LMG S-19264T (=DSM 44701T), isolated from a smear-ripened cheese.</title>
        <authorList>
            <consortium name="US DOE Joint Genome Institute (JGI-PGF)"/>
            <person name="Walter F."/>
            <person name="Albersmeier A."/>
            <person name="Kalinowski J."/>
            <person name="Ruckert C."/>
        </authorList>
    </citation>
    <scope>NUCLEOTIDE SEQUENCE</scope>
    <source>
        <strain evidence="2">CGMCC 1.15178</strain>
    </source>
</reference>
<evidence type="ECO:0000313" key="3">
    <source>
        <dbReference type="Proteomes" id="UP000612456"/>
    </source>
</evidence>
<reference evidence="2" key="2">
    <citation type="submission" date="2020-09" db="EMBL/GenBank/DDBJ databases">
        <authorList>
            <person name="Sun Q."/>
            <person name="Zhou Y."/>
        </authorList>
    </citation>
    <scope>NUCLEOTIDE SEQUENCE</scope>
    <source>
        <strain evidence="2">CGMCC 1.15178</strain>
    </source>
</reference>
<feature type="compositionally biased region" description="Polar residues" evidence="1">
    <location>
        <begin position="1"/>
        <end position="19"/>
    </location>
</feature>
<keyword evidence="3" id="KW-1185">Reference proteome</keyword>
<sequence>MITQSSNYRTSFGDYNSNADPEKMKELSERYAAMDEPQKEKQGGSNMWYI</sequence>
<protein>
    <submittedName>
        <fullName evidence="2">Uncharacterized protein</fullName>
    </submittedName>
</protein>
<feature type="region of interest" description="Disordered" evidence="1">
    <location>
        <begin position="1"/>
        <end position="24"/>
    </location>
</feature>
<evidence type="ECO:0000256" key="1">
    <source>
        <dbReference type="SAM" id="MobiDB-lite"/>
    </source>
</evidence>
<dbReference type="EMBL" id="BMHP01000003">
    <property type="protein sequence ID" value="GGD83339.1"/>
    <property type="molecule type" value="Genomic_DNA"/>
</dbReference>
<gene>
    <name evidence="2" type="ORF">GCM10010911_46880</name>
</gene>
<dbReference type="AlphaFoldDB" id="A0A917E033"/>
<comment type="caution">
    <text evidence="2">The sequence shown here is derived from an EMBL/GenBank/DDBJ whole genome shotgun (WGS) entry which is preliminary data.</text>
</comment>
<organism evidence="2 3">
    <name type="scientific">Paenibacillus nasutitermitis</name>
    <dbReference type="NCBI Taxonomy" id="1652958"/>
    <lineage>
        <taxon>Bacteria</taxon>
        <taxon>Bacillati</taxon>
        <taxon>Bacillota</taxon>
        <taxon>Bacilli</taxon>
        <taxon>Bacillales</taxon>
        <taxon>Paenibacillaceae</taxon>
        <taxon>Paenibacillus</taxon>
    </lineage>
</organism>